<dbReference type="Proteomes" id="UP000198310">
    <property type="component" value="Unassembled WGS sequence"/>
</dbReference>
<sequence length="86" mass="9734">MRKNIIIPVTSVVEVVEKTIKYFQHSGFKLVENGNGKLKFTRGSLASTMWTFNPLKWKSEVRVEINEGQISAEFNIDTTGQMVTNA</sequence>
<organism evidence="1 2">
    <name type="scientific">Hymenobacter mucosus</name>
    <dbReference type="NCBI Taxonomy" id="1411120"/>
    <lineage>
        <taxon>Bacteria</taxon>
        <taxon>Pseudomonadati</taxon>
        <taxon>Bacteroidota</taxon>
        <taxon>Cytophagia</taxon>
        <taxon>Cytophagales</taxon>
        <taxon>Hymenobacteraceae</taxon>
        <taxon>Hymenobacter</taxon>
    </lineage>
</organism>
<dbReference type="RefSeq" id="WP_089332010.1">
    <property type="nucleotide sequence ID" value="NZ_FZNS01000002.1"/>
</dbReference>
<protein>
    <submittedName>
        <fullName evidence="1">Uncharacterized protein</fullName>
    </submittedName>
</protein>
<gene>
    <name evidence="1" type="ORF">SAMN06269173_102406</name>
</gene>
<evidence type="ECO:0000313" key="1">
    <source>
        <dbReference type="EMBL" id="SNR43570.1"/>
    </source>
</evidence>
<name>A0A238WAK7_9BACT</name>
<proteinExistence type="predicted"/>
<reference evidence="2" key="1">
    <citation type="submission" date="2017-06" db="EMBL/GenBank/DDBJ databases">
        <authorList>
            <person name="Varghese N."/>
            <person name="Submissions S."/>
        </authorList>
    </citation>
    <scope>NUCLEOTIDE SEQUENCE [LARGE SCALE GENOMIC DNA]</scope>
    <source>
        <strain evidence="2">DSM 28041</strain>
    </source>
</reference>
<dbReference type="AlphaFoldDB" id="A0A238WAK7"/>
<dbReference type="EMBL" id="FZNS01000002">
    <property type="protein sequence ID" value="SNR43570.1"/>
    <property type="molecule type" value="Genomic_DNA"/>
</dbReference>
<evidence type="ECO:0000313" key="2">
    <source>
        <dbReference type="Proteomes" id="UP000198310"/>
    </source>
</evidence>
<accession>A0A238WAK7</accession>
<keyword evidence="2" id="KW-1185">Reference proteome</keyword>